<dbReference type="EMBL" id="JBHUMV010000007">
    <property type="protein sequence ID" value="MFD2755424.1"/>
    <property type="molecule type" value="Genomic_DNA"/>
</dbReference>
<name>A0ABW5UR59_9BURK</name>
<dbReference type="InterPro" id="IPR025285">
    <property type="entry name" value="DUF4145"/>
</dbReference>
<reference evidence="3" key="1">
    <citation type="journal article" date="2019" name="Int. J. Syst. Evol. Microbiol.">
        <title>The Global Catalogue of Microorganisms (GCM) 10K type strain sequencing project: providing services to taxonomists for standard genome sequencing and annotation.</title>
        <authorList>
            <consortium name="The Broad Institute Genomics Platform"/>
            <consortium name="The Broad Institute Genome Sequencing Center for Infectious Disease"/>
            <person name="Wu L."/>
            <person name="Ma J."/>
        </authorList>
    </citation>
    <scope>NUCLEOTIDE SEQUENCE [LARGE SCALE GENOMIC DNA]</scope>
    <source>
        <strain evidence="3">TISTR 1906</strain>
    </source>
</reference>
<gene>
    <name evidence="2" type="ORF">ACFSW6_15110</name>
</gene>
<evidence type="ECO:0000313" key="3">
    <source>
        <dbReference type="Proteomes" id="UP001597463"/>
    </source>
</evidence>
<protein>
    <submittedName>
        <fullName evidence="2">DUF4145 domain-containing protein</fullName>
    </submittedName>
</protein>
<dbReference type="Pfam" id="PF13643">
    <property type="entry name" value="DUF4145"/>
    <property type="match status" value="1"/>
</dbReference>
<organism evidence="2 3">
    <name type="scientific">Comamonas terrae</name>
    <dbReference type="NCBI Taxonomy" id="673548"/>
    <lineage>
        <taxon>Bacteria</taxon>
        <taxon>Pseudomonadati</taxon>
        <taxon>Pseudomonadota</taxon>
        <taxon>Betaproteobacteria</taxon>
        <taxon>Burkholderiales</taxon>
        <taxon>Comamonadaceae</taxon>
        <taxon>Comamonas</taxon>
    </lineage>
</organism>
<sequence length="226" mass="25425">MALSSITIEERVFMSVLVIQCPHCGAEKMTFKVMKSVGHLIPGQSSVMALCSGCDGPVLATLFAPPHMGDRLVEMPGNLLQERDFRAIGIWPKPQEPEVPQGVPDKVARSFIEAAKSRRAQLWNAACGSYRRCMELALKEFAPDVEAWKLEKRIDKLAAEHRITPALQTWAHELRLDGNEALHGDDDATEDMAEQMHHLTYFLLTYLYTLPNQIEEVRVRREAASE</sequence>
<evidence type="ECO:0000313" key="2">
    <source>
        <dbReference type="EMBL" id="MFD2755424.1"/>
    </source>
</evidence>
<feature type="domain" description="DUF4145" evidence="1">
    <location>
        <begin position="114"/>
        <end position="199"/>
    </location>
</feature>
<keyword evidence="3" id="KW-1185">Reference proteome</keyword>
<evidence type="ECO:0000259" key="1">
    <source>
        <dbReference type="Pfam" id="PF13643"/>
    </source>
</evidence>
<dbReference type="Proteomes" id="UP001597463">
    <property type="component" value="Unassembled WGS sequence"/>
</dbReference>
<proteinExistence type="predicted"/>
<comment type="caution">
    <text evidence="2">The sequence shown here is derived from an EMBL/GenBank/DDBJ whole genome shotgun (WGS) entry which is preliminary data.</text>
</comment>
<accession>A0ABW5UR59</accession>